<dbReference type="PANTHER" id="PTHR43233:SF1">
    <property type="entry name" value="FAMILY N-ACETYLTRANSFERASE, PUTATIVE (AFU_ORTHOLOGUE AFUA_6G03350)-RELATED"/>
    <property type="match status" value="1"/>
</dbReference>
<dbReference type="Pfam" id="PF13508">
    <property type="entry name" value="Acetyltransf_7"/>
    <property type="match status" value="1"/>
</dbReference>
<dbReference type="AlphaFoldDB" id="A0A0L6CFG5"/>
<gene>
    <name evidence="2" type="ORF">VV01_04385</name>
</gene>
<dbReference type="RefSeq" id="WP_050668826.1">
    <property type="nucleotide sequence ID" value="NZ_LAIR01000002.1"/>
</dbReference>
<evidence type="ECO:0000259" key="1">
    <source>
        <dbReference type="PROSITE" id="PS51186"/>
    </source>
</evidence>
<sequence>MRVEYELTPRRRDQLYGFYFGEWWTKHRTTEEADAALGASYVALVIDEDDQVVGFARALSDGVFFAWVGDVIAAPGSRGTGVGAAIMDAIVAHPGLRSVRKWDLSCLPELDGFYERWGFADPAPSHTRRRSAAEHW</sequence>
<comment type="caution">
    <text evidence="2">The sequence shown here is derived from an EMBL/GenBank/DDBJ whole genome shotgun (WGS) entry which is preliminary data.</text>
</comment>
<dbReference type="InterPro" id="IPR053144">
    <property type="entry name" value="Acetyltransferase_Butenolide"/>
</dbReference>
<feature type="domain" description="N-acetyltransferase" evidence="1">
    <location>
        <begin position="2"/>
        <end position="136"/>
    </location>
</feature>
<dbReference type="PANTHER" id="PTHR43233">
    <property type="entry name" value="FAMILY N-ACETYLTRANSFERASE, PUTATIVE (AFU_ORTHOLOGUE AFUA_6G03350)-RELATED"/>
    <property type="match status" value="1"/>
</dbReference>
<dbReference type="PROSITE" id="PS51186">
    <property type="entry name" value="GNAT"/>
    <property type="match status" value="1"/>
</dbReference>
<organism evidence="2 3">
    <name type="scientific">Luteipulveratus halotolerans</name>
    <dbReference type="NCBI Taxonomy" id="1631356"/>
    <lineage>
        <taxon>Bacteria</taxon>
        <taxon>Bacillati</taxon>
        <taxon>Actinomycetota</taxon>
        <taxon>Actinomycetes</taxon>
        <taxon>Micrococcales</taxon>
        <taxon>Dermacoccaceae</taxon>
        <taxon>Luteipulveratus</taxon>
    </lineage>
</organism>
<evidence type="ECO:0000313" key="3">
    <source>
        <dbReference type="Proteomes" id="UP000037397"/>
    </source>
</evidence>
<keyword evidence="3" id="KW-1185">Reference proteome</keyword>
<proteinExistence type="predicted"/>
<dbReference type="Proteomes" id="UP000037397">
    <property type="component" value="Unassembled WGS sequence"/>
</dbReference>
<evidence type="ECO:0000313" key="2">
    <source>
        <dbReference type="EMBL" id="KNX36561.1"/>
    </source>
</evidence>
<protein>
    <recommendedName>
        <fullName evidence="1">N-acetyltransferase domain-containing protein</fullName>
    </recommendedName>
</protein>
<name>A0A0L6CFG5_9MICO</name>
<dbReference type="InterPro" id="IPR016181">
    <property type="entry name" value="Acyl_CoA_acyltransferase"/>
</dbReference>
<accession>A0A0L6CFG5</accession>
<dbReference type="InterPro" id="IPR000182">
    <property type="entry name" value="GNAT_dom"/>
</dbReference>
<dbReference type="EMBL" id="LAIR01000002">
    <property type="protein sequence ID" value="KNX36561.1"/>
    <property type="molecule type" value="Genomic_DNA"/>
</dbReference>
<reference evidence="3" key="1">
    <citation type="submission" date="2015-03" db="EMBL/GenBank/DDBJ databases">
        <title>Luteipulveratus halotolerans sp. nov., a novel actinobacterium (Dermacoccaceae) from Sarawak, Malaysia.</title>
        <authorList>
            <person name="Juboi H."/>
            <person name="Basik A."/>
            <person name="Shamsul S.S."/>
            <person name="Arnold P."/>
            <person name="Schmitt E.K."/>
            <person name="Sanglier J.-J."/>
            <person name="Yeo T."/>
        </authorList>
    </citation>
    <scope>NUCLEOTIDE SEQUENCE [LARGE SCALE GENOMIC DNA]</scope>
    <source>
        <strain evidence="3">C296001</strain>
    </source>
</reference>
<dbReference type="OrthoDB" id="3216107at2"/>
<dbReference type="Gene3D" id="3.40.630.30">
    <property type="match status" value="1"/>
</dbReference>
<dbReference type="SUPFAM" id="SSF55729">
    <property type="entry name" value="Acyl-CoA N-acyltransferases (Nat)"/>
    <property type="match status" value="1"/>
</dbReference>
<dbReference type="CDD" id="cd04301">
    <property type="entry name" value="NAT_SF"/>
    <property type="match status" value="1"/>
</dbReference>
<dbReference type="GO" id="GO:0016747">
    <property type="term" value="F:acyltransferase activity, transferring groups other than amino-acyl groups"/>
    <property type="evidence" value="ECO:0007669"/>
    <property type="project" value="InterPro"/>
</dbReference>